<dbReference type="PANTHER" id="PTHR35546">
    <property type="entry name" value="F-BOX PROTEIN INTERACTION DOMAIN PROTEIN-RELATED"/>
    <property type="match status" value="1"/>
</dbReference>
<protein>
    <submittedName>
        <fullName evidence="2">F-box domain-containing protein</fullName>
    </submittedName>
</protein>
<sequence length="328" mass="37551">MAFCDSIPSFVPLVSSFNAQTLSFAHDPFHPEKVRILQSCNALLLCSTALYQPKENRNCYVYNPSTNQLATLPQHPPGTGHWVRYIGLSFDPSKSIHYKVIAFAETSRSPYTGDFHIYSSQTGTWKPSVQSFIPAPESNFLGGVYWNGCIHWLSELKSGSEPESTVSDCLYFNVEDERLETFPRPPIGVRSASRRSLYFGESQGHLHFIEACPHATSLGVYEMKSDYSGWFLKYQIDLDPISKVFPEMTKNKAIFHDKNDYAVLSLIRRENFREDSFLILEIRGKVISYNLVNRSIKMIRDFSVDFSLENNDNWSFGYLHVWQYIGSV</sequence>
<dbReference type="InterPro" id="IPR011043">
    <property type="entry name" value="Gal_Oxase/kelch_b-propeller"/>
</dbReference>
<dbReference type="NCBIfam" id="TIGR01640">
    <property type="entry name" value="F_box_assoc_1"/>
    <property type="match status" value="1"/>
</dbReference>
<dbReference type="PANTHER" id="PTHR35546:SF115">
    <property type="entry name" value="F-BOX DOMAIN-CONTAINING PROTEIN"/>
    <property type="match status" value="1"/>
</dbReference>
<evidence type="ECO:0000313" key="2">
    <source>
        <dbReference type="EMBL" id="KAK1362966.1"/>
    </source>
</evidence>
<dbReference type="Pfam" id="PF24750">
    <property type="entry name" value="b-prop_At3g26010-like"/>
    <property type="match status" value="1"/>
</dbReference>
<evidence type="ECO:0000259" key="1">
    <source>
        <dbReference type="Pfam" id="PF24750"/>
    </source>
</evidence>
<dbReference type="Proteomes" id="UP001237642">
    <property type="component" value="Unassembled WGS sequence"/>
</dbReference>
<feature type="domain" description="F-box protein At3g26010-like beta-propeller" evidence="1">
    <location>
        <begin position="34"/>
        <end position="246"/>
    </location>
</feature>
<dbReference type="InterPro" id="IPR056592">
    <property type="entry name" value="Beta-prop_At3g26010-like"/>
</dbReference>
<dbReference type="SUPFAM" id="SSF50965">
    <property type="entry name" value="Galactose oxidase, central domain"/>
    <property type="match status" value="1"/>
</dbReference>
<dbReference type="InterPro" id="IPR017451">
    <property type="entry name" value="F-box-assoc_interact_dom"/>
</dbReference>
<accession>A0AAD8HAJ0</accession>
<dbReference type="EMBL" id="JAUIZM010000009">
    <property type="protein sequence ID" value="KAK1362966.1"/>
    <property type="molecule type" value="Genomic_DNA"/>
</dbReference>
<gene>
    <name evidence="2" type="ORF">POM88_038527</name>
</gene>
<keyword evidence="3" id="KW-1185">Reference proteome</keyword>
<organism evidence="2 3">
    <name type="scientific">Heracleum sosnowskyi</name>
    <dbReference type="NCBI Taxonomy" id="360622"/>
    <lineage>
        <taxon>Eukaryota</taxon>
        <taxon>Viridiplantae</taxon>
        <taxon>Streptophyta</taxon>
        <taxon>Embryophyta</taxon>
        <taxon>Tracheophyta</taxon>
        <taxon>Spermatophyta</taxon>
        <taxon>Magnoliopsida</taxon>
        <taxon>eudicotyledons</taxon>
        <taxon>Gunneridae</taxon>
        <taxon>Pentapetalae</taxon>
        <taxon>asterids</taxon>
        <taxon>campanulids</taxon>
        <taxon>Apiales</taxon>
        <taxon>Apiaceae</taxon>
        <taxon>Apioideae</taxon>
        <taxon>apioid superclade</taxon>
        <taxon>Tordylieae</taxon>
        <taxon>Tordyliinae</taxon>
        <taxon>Heracleum</taxon>
    </lineage>
</organism>
<dbReference type="InterPro" id="IPR055290">
    <property type="entry name" value="At3g26010-like"/>
</dbReference>
<dbReference type="AlphaFoldDB" id="A0AAD8HAJ0"/>
<comment type="caution">
    <text evidence="2">The sequence shown here is derived from an EMBL/GenBank/DDBJ whole genome shotgun (WGS) entry which is preliminary data.</text>
</comment>
<reference evidence="2" key="2">
    <citation type="submission" date="2023-05" db="EMBL/GenBank/DDBJ databases">
        <authorList>
            <person name="Schelkunov M.I."/>
        </authorList>
    </citation>
    <scope>NUCLEOTIDE SEQUENCE</scope>
    <source>
        <strain evidence="2">Hsosn_3</strain>
        <tissue evidence="2">Leaf</tissue>
    </source>
</reference>
<dbReference type="Gene3D" id="2.120.10.80">
    <property type="entry name" value="Kelch-type beta propeller"/>
    <property type="match status" value="1"/>
</dbReference>
<name>A0AAD8HAJ0_9APIA</name>
<dbReference type="InterPro" id="IPR015915">
    <property type="entry name" value="Kelch-typ_b-propeller"/>
</dbReference>
<reference evidence="2" key="1">
    <citation type="submission" date="2023-02" db="EMBL/GenBank/DDBJ databases">
        <title>Genome of toxic invasive species Heracleum sosnowskyi carries increased number of genes despite the absence of recent whole-genome duplications.</title>
        <authorList>
            <person name="Schelkunov M."/>
            <person name="Shtratnikova V."/>
            <person name="Makarenko M."/>
            <person name="Klepikova A."/>
            <person name="Omelchenko D."/>
            <person name="Novikova G."/>
            <person name="Obukhova E."/>
            <person name="Bogdanov V."/>
            <person name="Penin A."/>
            <person name="Logacheva M."/>
        </authorList>
    </citation>
    <scope>NUCLEOTIDE SEQUENCE</scope>
    <source>
        <strain evidence="2">Hsosn_3</strain>
        <tissue evidence="2">Leaf</tissue>
    </source>
</reference>
<evidence type="ECO:0000313" key="3">
    <source>
        <dbReference type="Proteomes" id="UP001237642"/>
    </source>
</evidence>
<proteinExistence type="predicted"/>